<feature type="compositionally biased region" description="Basic and acidic residues" evidence="8">
    <location>
        <begin position="719"/>
        <end position="728"/>
    </location>
</feature>
<evidence type="ECO:0000256" key="2">
    <source>
        <dbReference type="ARBA" id="ARBA00023002"/>
    </source>
</evidence>
<dbReference type="Proteomes" id="UP001204833">
    <property type="component" value="Unassembled WGS sequence"/>
</dbReference>
<evidence type="ECO:0000256" key="8">
    <source>
        <dbReference type="SAM" id="MobiDB-lite"/>
    </source>
</evidence>
<dbReference type="InterPro" id="IPR045017">
    <property type="entry name" value="DECR2-like"/>
</dbReference>
<dbReference type="PANTHER" id="PTHR43296">
    <property type="entry name" value="PEROXISOMAL 2,4-DIENOYL-COA REDUCTASE"/>
    <property type="match status" value="1"/>
</dbReference>
<feature type="compositionally biased region" description="Basic and acidic residues" evidence="8">
    <location>
        <begin position="633"/>
        <end position="643"/>
    </location>
</feature>
<dbReference type="EC" id="1.3.1.124" evidence="4"/>
<feature type="region of interest" description="Disordered" evidence="8">
    <location>
        <begin position="301"/>
        <end position="323"/>
    </location>
</feature>
<feature type="compositionally biased region" description="Acidic residues" evidence="8">
    <location>
        <begin position="586"/>
        <end position="596"/>
    </location>
</feature>
<comment type="catalytic activity">
    <reaction evidence="6">
        <text>a (2E,4Z)-dienoyl-CoA + NADPH + H(+) = a 4,5-saturated-(3E)-enoyl-CoA + NADP(+)</text>
        <dbReference type="Rhea" id="RHEA:61892"/>
        <dbReference type="ChEBI" id="CHEBI:15378"/>
        <dbReference type="ChEBI" id="CHEBI:57783"/>
        <dbReference type="ChEBI" id="CHEBI:58349"/>
        <dbReference type="ChEBI" id="CHEBI:85099"/>
        <dbReference type="ChEBI" id="CHEBI:85493"/>
        <dbReference type="EC" id="1.3.1.124"/>
    </reaction>
</comment>
<dbReference type="Gene3D" id="3.40.1090.10">
    <property type="entry name" value="Cytosolic phospholipase A2 catalytic domain"/>
    <property type="match status" value="1"/>
</dbReference>
<feature type="region of interest" description="Disordered" evidence="8">
    <location>
        <begin position="852"/>
        <end position="872"/>
    </location>
</feature>
<evidence type="ECO:0000256" key="6">
    <source>
        <dbReference type="ARBA" id="ARBA00048340"/>
    </source>
</evidence>
<protein>
    <recommendedName>
        <fullName evidence="4">2,4-dienoyl-CoA reductase [(3E)-enoyl-CoA-producing]</fullName>
        <ecNumber evidence="4">1.3.1.124</ecNumber>
    </recommendedName>
</protein>
<feature type="region of interest" description="Disordered" evidence="8">
    <location>
        <begin position="337"/>
        <end position="669"/>
    </location>
</feature>
<feature type="compositionally biased region" description="Basic and acidic residues" evidence="8">
    <location>
        <begin position="610"/>
        <end position="620"/>
    </location>
</feature>
<dbReference type="GO" id="GO:0006641">
    <property type="term" value="P:triglyceride metabolic process"/>
    <property type="evidence" value="ECO:0007669"/>
    <property type="project" value="UniProtKB-ARBA"/>
</dbReference>
<feature type="compositionally biased region" description="Polar residues" evidence="8">
    <location>
        <begin position="499"/>
        <end position="525"/>
    </location>
</feature>
<dbReference type="GO" id="GO:0009062">
    <property type="term" value="P:fatty acid catabolic process"/>
    <property type="evidence" value="ECO:0007669"/>
    <property type="project" value="InterPro"/>
</dbReference>
<dbReference type="InterPro" id="IPR016035">
    <property type="entry name" value="Acyl_Trfase/lysoPLipase"/>
</dbReference>
<dbReference type="InterPro" id="IPR002347">
    <property type="entry name" value="SDR_fam"/>
</dbReference>
<keyword evidence="1" id="KW-0521">NADP</keyword>
<feature type="compositionally biased region" description="Acidic residues" evidence="8">
    <location>
        <begin position="545"/>
        <end position="555"/>
    </location>
</feature>
<dbReference type="InterPro" id="IPR021771">
    <property type="entry name" value="Triacylglycerol_lipase_N"/>
</dbReference>
<feature type="domain" description="PNPLA" evidence="9">
    <location>
        <begin position="1255"/>
        <end position="1436"/>
    </location>
</feature>
<evidence type="ECO:0000313" key="10">
    <source>
        <dbReference type="EMBL" id="KAI5949171.1"/>
    </source>
</evidence>
<dbReference type="SUPFAM" id="SSF52151">
    <property type="entry name" value="FabD/lysophospholipase-like"/>
    <property type="match status" value="1"/>
</dbReference>
<dbReference type="PROSITE" id="PS51635">
    <property type="entry name" value="PNPLA"/>
    <property type="match status" value="1"/>
</dbReference>
<dbReference type="Pfam" id="PF13561">
    <property type="entry name" value="adh_short_C2"/>
    <property type="match status" value="1"/>
</dbReference>
<feature type="compositionally biased region" description="Basic and acidic residues" evidence="8">
    <location>
        <begin position="570"/>
        <end position="585"/>
    </location>
</feature>
<feature type="compositionally biased region" description="Basic and acidic residues" evidence="8">
    <location>
        <begin position="473"/>
        <end position="491"/>
    </location>
</feature>
<dbReference type="RefSeq" id="XP_051606681.1">
    <property type="nucleotide sequence ID" value="XM_051754314.1"/>
</dbReference>
<proteinExistence type="predicted"/>
<dbReference type="PRINTS" id="PR00081">
    <property type="entry name" value="GDHRDH"/>
</dbReference>
<dbReference type="Pfam" id="PF11815">
    <property type="entry name" value="DUF3336"/>
    <property type="match status" value="1"/>
</dbReference>
<dbReference type="InterPro" id="IPR002641">
    <property type="entry name" value="PNPLA_dom"/>
</dbReference>
<reference evidence="10 11" key="1">
    <citation type="journal article" date="2022" name="DNA Res.">
        <title>Genome analysis of five recently described species of the CUG-Ser clade uncovers Candida theae as a new hybrid lineage with pathogenic potential in the Candida parapsilosis species complex.</title>
        <authorList>
            <person name="Mixao V."/>
            <person name="Del Olmo V."/>
            <person name="Hegedusova E."/>
            <person name="Saus E."/>
            <person name="Pryszcz L."/>
            <person name="Cillingova A."/>
            <person name="Nosek J."/>
            <person name="Gabaldon T."/>
        </authorList>
    </citation>
    <scope>NUCLEOTIDE SEQUENCE [LARGE SCALE GENOMIC DNA]</scope>
    <source>
        <strain evidence="10 11">CBS 12239</strain>
    </source>
</reference>
<feature type="compositionally biased region" description="Polar residues" evidence="8">
    <location>
        <begin position="462"/>
        <end position="472"/>
    </location>
</feature>
<feature type="compositionally biased region" description="Basic and acidic residues" evidence="8">
    <location>
        <begin position="344"/>
        <end position="368"/>
    </location>
</feature>
<keyword evidence="3" id="KW-0443">Lipid metabolism</keyword>
<dbReference type="InterPro" id="IPR036291">
    <property type="entry name" value="NAD(P)-bd_dom_sf"/>
</dbReference>
<keyword evidence="11" id="KW-1185">Reference proteome</keyword>
<evidence type="ECO:0000256" key="7">
    <source>
        <dbReference type="PROSITE-ProRule" id="PRU01161"/>
    </source>
</evidence>
<dbReference type="GeneID" id="76152813"/>
<evidence type="ECO:0000313" key="11">
    <source>
        <dbReference type="Proteomes" id="UP001204833"/>
    </source>
</evidence>
<evidence type="ECO:0000256" key="4">
    <source>
        <dbReference type="ARBA" id="ARBA00026117"/>
    </source>
</evidence>
<dbReference type="Pfam" id="PF01734">
    <property type="entry name" value="Patatin"/>
    <property type="match status" value="1"/>
</dbReference>
<comment type="catalytic activity">
    <reaction evidence="5">
        <text>a (2E,4E)-dienoyl-CoA + NADPH + H(+) = a 4,5-saturated-(3E)-enoyl-CoA + NADP(+)</text>
        <dbReference type="Rhea" id="RHEA:45912"/>
        <dbReference type="ChEBI" id="CHEBI:15378"/>
        <dbReference type="ChEBI" id="CHEBI:57783"/>
        <dbReference type="ChEBI" id="CHEBI:58349"/>
        <dbReference type="ChEBI" id="CHEBI:85101"/>
        <dbReference type="ChEBI" id="CHEBI:85493"/>
        <dbReference type="EC" id="1.3.1.124"/>
    </reaction>
</comment>
<dbReference type="SUPFAM" id="SSF51735">
    <property type="entry name" value="NAD(P)-binding Rossmann-fold domains"/>
    <property type="match status" value="1"/>
</dbReference>
<dbReference type="PANTHER" id="PTHR43296:SF2">
    <property type="entry name" value="PEROXISOMAL 2,4-DIENOYL-COA REDUCTASE [(3E)-ENOYL-COA-PRODUCING]"/>
    <property type="match status" value="1"/>
</dbReference>
<evidence type="ECO:0000256" key="3">
    <source>
        <dbReference type="ARBA" id="ARBA00023098"/>
    </source>
</evidence>
<dbReference type="GO" id="GO:0004806">
    <property type="term" value="F:triacylglycerol lipase activity"/>
    <property type="evidence" value="ECO:0007669"/>
    <property type="project" value="InterPro"/>
</dbReference>
<dbReference type="GO" id="GO:0008670">
    <property type="term" value="F:2,4-dienoyl-CoA reductase (NADPH) activity"/>
    <property type="evidence" value="ECO:0007669"/>
    <property type="project" value="InterPro"/>
</dbReference>
<feature type="compositionally biased region" description="Basic and acidic residues" evidence="8">
    <location>
        <begin position="393"/>
        <end position="433"/>
    </location>
</feature>
<dbReference type="CDD" id="cd07229">
    <property type="entry name" value="Pat_TGL3_like"/>
    <property type="match status" value="1"/>
</dbReference>
<sequence length="1593" mass="178002">MPNTLSDSYLKSSVWKPDLFKGKVAFVTGGAGTICRVQTEALVLLGADAVILGRNVRKTEDAAKEIAQLRPGAKVLGLGNVDVRKIDSLKAAVDRTVKELGRIDYVIAGAAGNFLADFNHLSSNAFKTVVDIDLLGSFNTVKTTFEQLRKNKGSVIFVSATLHYTGLPFQVHVSAAKAGVDALMNALAVELGPLGINLNCIAPGLIGNTEGGARLNPPTETPLENRVPLQRIGTTTDIADTTVYLFSDAASYVTGTISVVDGGLWQIGGFLGELYPSVVKMQNEDPQGKLQKSARWVTEVPDYGDWGDEDYDNDYDNDYDKDYDEYEDDNVAEYAASASAQPDSVKEKQSEQTHEPKSTDPKHEHKLPDPISVNDVSTEIPHAEVKSPLVLSIDRHEDRADTDSSGDERAETDTIMRQRSEFNHGTQDDRSKEPASLPRSASTYEQVVPGAFQNDEKIHNASIASTNDTSETTSDHDYRLRNAYGRHDKNDFVVPPTPTFSEFSGHSNYPETFSEASFQSDSSIQREPVNLAVKDTPWTGAADSVLEESNDDGDEHYEQAPDTGKLVLSIDKRNDLDHDHDHENENENDDSSDDDWGYQGNETSDEEDDHLQPREEHDIDSYINELSGNASIKENDHSLKAPKVDTTNPEPSVFDVETKDEIDSPIAPLSIARQHHTYLNEMASRKSSVRKAPAKVESGDYSNILNGYGEDEESSIEPKVGHSRKESLDFVPPNVDTRSILSSGSLSTGKLSFESKTVHKPEITEDSEPDHRRTSQATLSFGNWVPNTESYRNRFINDNDNESTINFDSDAASKYNKFTKVRNPSGLSDVISNASSISVPETIDAAMPSIKEDTDDEVQQDSFNDNKSNDKLEPFMTQDSLFESKPFQKPVFGEERLTPAASKDNLAQKYSSLLPMQDRQASDCAADKAPAQPRSVSSNSISTTVVTTVPTTSSTSDFKPSPYPVSNWKTIVTISQPIDRIAAFKKALADEAAYETGLQYWLNYTLKQSPDSSSNIHIGRIASEAYQNAAHNDLRRHGSLRSKVNVMKDKVEGTGSTASNFVHTILPPMAFVINNTPSIIWAIVEFFFDICFFWVKHLYHIYNRRDPLKEHIKRLQNASSYNEWKSTAFEIDRLTNMDLWRQNFISKHYDYVLINERIKSLAEARDNNDSQKIMSLLRSGLIRNFGGIAQKRLYLKSYMGTKFKIEEYINEILHCLEFLNESLSSHNGNEYIMNSKQLKLDFFHDTRQSFGSTALLLQGGSLFGLCHLGVVKALYFKRLLPRVIGGSAVGAAVASLVCTSTDDELIPILVNIEEMMKNIDILNHEIDERFGNVIENVVRKGYSQDILLFLKFVRDTIGDLTFEEAYIKTGKILNIVIHPTNRSVPSLLNYITAPNVIIWTAIYASIGTGVLSDDIALYVKDYNNEIVLQTPDLEVKFLKPQEVTYHTSYFKNNITTDISQRHSPFTKLTELFNVNHFVISLAKPYLAPLISNDLKHYHASYGKLRFDKKRKTYDGSEMSKKDIEKFAKDTGFNFKKKLKTIIGMEILHRIIVLNKLGLLTEVMKRLFIDEKPTAMQYAASIREVTIVPEVSLR</sequence>
<comment type="caution">
    <text evidence="10">The sequence shown here is derived from an EMBL/GenBank/DDBJ whole genome shotgun (WGS) entry which is preliminary data.</text>
</comment>
<evidence type="ECO:0000259" key="9">
    <source>
        <dbReference type="PROSITE" id="PS51635"/>
    </source>
</evidence>
<evidence type="ECO:0000256" key="5">
    <source>
        <dbReference type="ARBA" id="ARBA00048009"/>
    </source>
</evidence>
<comment type="caution">
    <text evidence="7">Lacks conserved residue(s) required for the propagation of feature annotation.</text>
</comment>
<dbReference type="Gene3D" id="3.40.50.720">
    <property type="entry name" value="NAD(P)-binding Rossmann-like Domain"/>
    <property type="match status" value="1"/>
</dbReference>
<name>A0AAD5BAW7_9ASCO</name>
<dbReference type="CDD" id="cd05369">
    <property type="entry name" value="TER_DECR_SDR_a"/>
    <property type="match status" value="1"/>
</dbReference>
<dbReference type="GO" id="GO:0005777">
    <property type="term" value="C:peroxisome"/>
    <property type="evidence" value="ECO:0007669"/>
    <property type="project" value="TreeGrafter"/>
</dbReference>
<dbReference type="EMBL" id="JAIHNG010000164">
    <property type="protein sequence ID" value="KAI5949171.1"/>
    <property type="molecule type" value="Genomic_DNA"/>
</dbReference>
<feature type="compositionally biased region" description="Acidic residues" evidence="8">
    <location>
        <begin position="305"/>
        <end position="323"/>
    </location>
</feature>
<organism evidence="10 11">
    <name type="scientific">Candida theae</name>
    <dbReference type="NCBI Taxonomy" id="1198502"/>
    <lineage>
        <taxon>Eukaryota</taxon>
        <taxon>Fungi</taxon>
        <taxon>Dikarya</taxon>
        <taxon>Ascomycota</taxon>
        <taxon>Saccharomycotina</taxon>
        <taxon>Pichiomycetes</taxon>
        <taxon>Debaryomycetaceae</taxon>
        <taxon>Candida/Lodderomyces clade</taxon>
        <taxon>Candida</taxon>
    </lineage>
</organism>
<keyword evidence="2" id="KW-0560">Oxidoreductase</keyword>
<accession>A0AAD5BAW7</accession>
<evidence type="ECO:0000256" key="1">
    <source>
        <dbReference type="ARBA" id="ARBA00022857"/>
    </source>
</evidence>
<feature type="region of interest" description="Disordered" evidence="8">
    <location>
        <begin position="702"/>
        <end position="731"/>
    </location>
</feature>
<gene>
    <name evidence="10" type="ORF">KGF57_004769</name>
</gene>